<reference evidence="1 2" key="1">
    <citation type="submission" date="2018-01" db="EMBL/GenBank/DDBJ databases">
        <title>Draft genome sequence of Nonomuraea sp. KC333.</title>
        <authorList>
            <person name="Sahin N."/>
            <person name="Saygin H."/>
            <person name="Ay H."/>
        </authorList>
    </citation>
    <scope>NUCLEOTIDE SEQUENCE [LARGE SCALE GENOMIC DNA]</scope>
    <source>
        <strain evidence="1 2">KC333</strain>
    </source>
</reference>
<dbReference type="Proteomes" id="UP000249304">
    <property type="component" value="Unassembled WGS sequence"/>
</dbReference>
<comment type="caution">
    <text evidence="1">The sequence shown here is derived from an EMBL/GenBank/DDBJ whole genome shotgun (WGS) entry which is preliminary data.</text>
</comment>
<gene>
    <name evidence="1" type="ORF">C1J01_08690</name>
</gene>
<accession>A0A2W2F496</accession>
<evidence type="ECO:0000313" key="1">
    <source>
        <dbReference type="EMBL" id="PZG20570.1"/>
    </source>
</evidence>
<keyword evidence="2" id="KW-1185">Reference proteome</keyword>
<protein>
    <submittedName>
        <fullName evidence="1">Uncharacterized protein</fullName>
    </submittedName>
</protein>
<name>A0A2W2F496_9ACTN</name>
<organism evidence="1 2">
    <name type="scientific">Nonomuraea aridisoli</name>
    <dbReference type="NCBI Taxonomy" id="2070368"/>
    <lineage>
        <taxon>Bacteria</taxon>
        <taxon>Bacillati</taxon>
        <taxon>Actinomycetota</taxon>
        <taxon>Actinomycetes</taxon>
        <taxon>Streptosporangiales</taxon>
        <taxon>Streptosporangiaceae</taxon>
        <taxon>Nonomuraea</taxon>
    </lineage>
</organism>
<evidence type="ECO:0000313" key="2">
    <source>
        <dbReference type="Proteomes" id="UP000249304"/>
    </source>
</evidence>
<dbReference type="EMBL" id="POUD01000024">
    <property type="protein sequence ID" value="PZG20570.1"/>
    <property type="molecule type" value="Genomic_DNA"/>
</dbReference>
<feature type="non-terminal residue" evidence="1">
    <location>
        <position position="118"/>
    </location>
</feature>
<sequence length="118" mass="12917">MIRLSADAFPVGMYYSDRPILPEQIRVDVTDEAFVLWVAGLSAGVSREGDESKLHAALVLADKLTRTGQQLDKLLRDELAKRARERQAESAAAAFATMRAADVGRPPYNGAPRPQPQP</sequence>
<proteinExistence type="predicted"/>
<dbReference type="RefSeq" id="WP_146615505.1">
    <property type="nucleotide sequence ID" value="NZ_POUD01000024.1"/>
</dbReference>
<dbReference type="AlphaFoldDB" id="A0A2W2F496"/>